<evidence type="ECO:0000313" key="2">
    <source>
        <dbReference type="Proteomes" id="UP000036756"/>
    </source>
</evidence>
<protein>
    <submittedName>
        <fullName evidence="1">TIGR04076 family protein</fullName>
    </submittedName>
</protein>
<dbReference type="PATRIC" id="fig|1121307.3.peg.2522"/>
<dbReference type="OrthoDB" id="5432414at2"/>
<name>A0A0J8G6W5_CLOCY</name>
<sequence length="93" mass="10021">MSVKDIKITVIQVVNQETATAKANASVDSKVGDEYIAKNCEKPEGLSDTAWLGMKRRVVELATGDKDPLLADGSTTVCCNDGARPVYYNLETV</sequence>
<reference evidence="1 2" key="1">
    <citation type="submission" date="2015-06" db="EMBL/GenBank/DDBJ databases">
        <title>Draft genome sequence of the purine-degrading Clostridium cylindrosporum HC-1 (DSM 605).</title>
        <authorList>
            <person name="Poehlein A."/>
            <person name="Schiel-Bengelsdorf B."/>
            <person name="Bengelsdorf F."/>
            <person name="Daniel R."/>
            <person name="Duerre P."/>
        </authorList>
    </citation>
    <scope>NUCLEOTIDE SEQUENCE [LARGE SCALE GENOMIC DNA]</scope>
    <source>
        <strain evidence="1 2">DSM 605</strain>
    </source>
</reference>
<dbReference type="InterPro" id="IPR023811">
    <property type="entry name" value="CHP04076"/>
</dbReference>
<dbReference type="EMBL" id="LFVU01000001">
    <property type="protein sequence ID" value="KMT23331.1"/>
    <property type="molecule type" value="Genomic_DNA"/>
</dbReference>
<dbReference type="Proteomes" id="UP000036756">
    <property type="component" value="Unassembled WGS sequence"/>
</dbReference>
<accession>A0A0J8G6W5</accession>
<organism evidence="1 2">
    <name type="scientific">Clostridium cylindrosporum DSM 605</name>
    <dbReference type="NCBI Taxonomy" id="1121307"/>
    <lineage>
        <taxon>Bacteria</taxon>
        <taxon>Bacillati</taxon>
        <taxon>Bacillota</taxon>
        <taxon>Clostridia</taxon>
        <taxon>Eubacteriales</taxon>
        <taxon>Clostridiaceae</taxon>
        <taxon>Clostridium</taxon>
    </lineage>
</organism>
<gene>
    <name evidence="1" type="ORF">CLCY_8c00680</name>
</gene>
<dbReference type="STRING" id="1121307.CLCY_8c00680"/>
<evidence type="ECO:0000313" key="1">
    <source>
        <dbReference type="EMBL" id="KMT23331.1"/>
    </source>
</evidence>
<dbReference type="AlphaFoldDB" id="A0A0J8G6W5"/>
<keyword evidence="2" id="KW-1185">Reference proteome</keyword>
<dbReference type="RefSeq" id="WP_048569147.1">
    <property type="nucleotide sequence ID" value="NZ_LFVU01000001.1"/>
</dbReference>
<dbReference type="NCBIfam" id="TIGR04076">
    <property type="entry name" value="TIGR04076 family protein"/>
    <property type="match status" value="1"/>
</dbReference>
<comment type="caution">
    <text evidence="1">The sequence shown here is derived from an EMBL/GenBank/DDBJ whole genome shotgun (WGS) entry which is preliminary data.</text>
</comment>
<proteinExistence type="predicted"/>